<feature type="domain" description="PHD-type" evidence="7">
    <location>
        <begin position="1109"/>
        <end position="1220"/>
    </location>
</feature>
<gene>
    <name evidence="8" type="ORF">HPP92_003667</name>
</gene>
<evidence type="ECO:0000313" key="8">
    <source>
        <dbReference type="EMBL" id="KAG0503595.1"/>
    </source>
</evidence>
<reference evidence="8 9" key="1">
    <citation type="journal article" date="2020" name="Nat. Food">
        <title>A phased Vanilla planifolia genome enables genetic improvement of flavour and production.</title>
        <authorList>
            <person name="Hasing T."/>
            <person name="Tang H."/>
            <person name="Brym M."/>
            <person name="Khazi F."/>
            <person name="Huang T."/>
            <person name="Chambers A.H."/>
        </authorList>
    </citation>
    <scope>NUCLEOTIDE SEQUENCE [LARGE SCALE GENOMIC DNA]</scope>
    <source>
        <tissue evidence="8">Leaf</tissue>
    </source>
</reference>
<dbReference type="GO" id="GO:0006357">
    <property type="term" value="P:regulation of transcription by RNA polymerase II"/>
    <property type="evidence" value="ECO:0007669"/>
    <property type="project" value="TreeGrafter"/>
</dbReference>
<dbReference type="SUPFAM" id="SSF57903">
    <property type="entry name" value="FYVE/PHD zinc finger"/>
    <property type="match status" value="2"/>
</dbReference>
<proteinExistence type="predicted"/>
<dbReference type="PANTHER" id="PTHR13793:SF107">
    <property type="entry name" value="BROMODOMAIN-CONTAINING PROTEIN HOMOLOG"/>
    <property type="match status" value="1"/>
</dbReference>
<feature type="compositionally biased region" description="Basic and acidic residues" evidence="5">
    <location>
        <begin position="507"/>
        <end position="517"/>
    </location>
</feature>
<name>A0A835SAU4_VANPL</name>
<dbReference type="GO" id="GO:0008270">
    <property type="term" value="F:zinc ion binding"/>
    <property type="evidence" value="ECO:0007669"/>
    <property type="project" value="UniProtKB-KW"/>
</dbReference>
<evidence type="ECO:0000256" key="5">
    <source>
        <dbReference type="SAM" id="MobiDB-lite"/>
    </source>
</evidence>
<organism evidence="8 9">
    <name type="scientific">Vanilla planifolia</name>
    <name type="common">Vanilla</name>
    <dbReference type="NCBI Taxonomy" id="51239"/>
    <lineage>
        <taxon>Eukaryota</taxon>
        <taxon>Viridiplantae</taxon>
        <taxon>Streptophyta</taxon>
        <taxon>Embryophyta</taxon>
        <taxon>Tracheophyta</taxon>
        <taxon>Spermatophyta</taxon>
        <taxon>Magnoliopsida</taxon>
        <taxon>Liliopsida</taxon>
        <taxon>Asparagales</taxon>
        <taxon>Orchidaceae</taxon>
        <taxon>Vanilloideae</taxon>
        <taxon>Vanilleae</taxon>
        <taxon>Vanilla</taxon>
    </lineage>
</organism>
<keyword evidence="3" id="KW-0862">Zinc</keyword>
<feature type="region of interest" description="Disordered" evidence="5">
    <location>
        <begin position="664"/>
        <end position="683"/>
    </location>
</feature>
<feature type="domain" description="PHD-type" evidence="6">
    <location>
        <begin position="264"/>
        <end position="315"/>
    </location>
</feature>
<evidence type="ECO:0000256" key="2">
    <source>
        <dbReference type="ARBA" id="ARBA00022771"/>
    </source>
</evidence>
<dbReference type="PANTHER" id="PTHR13793">
    <property type="entry name" value="PHD FINGER PROTEINS"/>
    <property type="match status" value="1"/>
</dbReference>
<dbReference type="InterPro" id="IPR011011">
    <property type="entry name" value="Znf_FYVE_PHD"/>
</dbReference>
<evidence type="ECO:0000313" key="9">
    <source>
        <dbReference type="Proteomes" id="UP000639772"/>
    </source>
</evidence>
<feature type="compositionally biased region" description="Basic residues" evidence="5">
    <location>
        <begin position="1"/>
        <end position="10"/>
    </location>
</feature>
<dbReference type="EMBL" id="JADCNM010000001">
    <property type="protein sequence ID" value="KAG0503595.1"/>
    <property type="molecule type" value="Genomic_DNA"/>
</dbReference>
<feature type="domain" description="PHD-type" evidence="6">
    <location>
        <begin position="1039"/>
        <end position="1088"/>
    </location>
</feature>
<evidence type="ECO:0000256" key="4">
    <source>
        <dbReference type="PROSITE-ProRule" id="PRU00146"/>
    </source>
</evidence>
<feature type="domain" description="PHD-type" evidence="7">
    <location>
        <begin position="333"/>
        <end position="452"/>
    </location>
</feature>
<dbReference type="Pfam" id="PF13831">
    <property type="entry name" value="PHD_2"/>
    <property type="match status" value="1"/>
</dbReference>
<evidence type="ECO:0000256" key="3">
    <source>
        <dbReference type="ARBA" id="ARBA00022833"/>
    </source>
</evidence>
<feature type="region of interest" description="Disordered" evidence="5">
    <location>
        <begin position="1360"/>
        <end position="1394"/>
    </location>
</feature>
<evidence type="ECO:0000259" key="7">
    <source>
        <dbReference type="PROSITE" id="PS51805"/>
    </source>
</evidence>
<dbReference type="SMART" id="SM00249">
    <property type="entry name" value="PHD"/>
    <property type="match status" value="4"/>
</dbReference>
<feature type="compositionally biased region" description="Basic and acidic residues" evidence="5">
    <location>
        <begin position="24"/>
        <end position="34"/>
    </location>
</feature>
<dbReference type="InterPro" id="IPR013083">
    <property type="entry name" value="Znf_RING/FYVE/PHD"/>
</dbReference>
<dbReference type="Gene3D" id="3.30.40.10">
    <property type="entry name" value="Zinc/RING finger domain, C3HC4 (zinc finger)"/>
    <property type="match status" value="4"/>
</dbReference>
<feature type="compositionally biased region" description="Basic and acidic residues" evidence="5">
    <location>
        <begin position="1381"/>
        <end position="1394"/>
    </location>
</feature>
<comment type="caution">
    <text evidence="8">The sequence shown here is derived from an EMBL/GenBank/DDBJ whole genome shotgun (WGS) entry which is preliminary data.</text>
</comment>
<sequence>MTGGRRKRRKTTIEGTDSGSGVLEKTESPSRSSHELCFDVPTLGPGVDLYAQARKALTERCPFDGEEAASRVGTLPYVLAANLQRQFDGRRKHRKVQEGAGVKAIGPGRLSAVRSIWEETEDYFRPMTLDDIDLLVPQLPSASFFFIFPARKMWREGSCFGGSPSRQMDLSSSSEVVKELTLNTKVEAALVVETDSELTCSSAWPVRDSVAGGEKSLNWILGCKQRFILSAERPSKKAKLIGGDSGLEQLMLLPRGEAAAEAASPSCDFCCLGVSDINSGRLLFCESCKVSVHQKCYGVHESPAGGWMCSWCKHLDAVIIKSEGCGVDDDSRLKPCLLCPKAGGALKPVADDEQGNEDKKYVHLFCSLWTPEMYVEDVGAMEPIMNIFGIQDTRKRMMCSLCKVKCGVCLRCCHGKCRTAFHPVCAREAKHQMEIWGKFAQDNHSSVRHIDGIPSTERSIHSASNDLSVGKPLPSSLPVKRLPKIRISRKIKDKSMSLDTAISASHEVSKNGTRVDQESSALKLRPEEGVTQSNQMADSVHPDSENGLPNASDIIKIFQKIIVRRKINLDDVALELGVSSASLESAMADDGTLCPSDLMVKVIQWLQNAVHVQPSSCHLKLRNGSTESSDDLITSAEGKSASLLRGSNAQCTIKQPVVRDHLVKSQRPHRTKKHKHNSGDDNALSLTNEALYQDRTRELVGEVADVRTSLANSMLTDTNVCVPSSHIEEEHSASETILEHRVAFPDLGTSEYLLPEDNPEGSMLKEASNCSRLTLESDQIFEAKVNDLKSDNVVDAEYDPCVSGCPMVKDVGSYSGSYVHPFILKKLTELQSQWHLPQKYGKVEAVSNDHGSVSDPLEFDRLAKTKCVKTLELLPADEVEGELLYLQNCLLNRACAIKLSCEELFHRLVHHLPEALESFRKKRWDMVLVNQYLSEVKEAKKRGRKERKHKEAQAILAAATAAAAASRNSLLRKDAVEGVSSIHQQQNLLKFSTTSERATLHSLPALRIKEASSRSYIPKMSLDKHSGNFKLPDFAKENVLFCDICWRKETMVNRIFICSICKVAVHLDCYRRLKDPTGPWRCELCEDMSIQCASPRTQRLGSSEKHHSRAHCSLCGGVTGAFRKSVDGEWVHAFCAEWLLESVYKRGQQNLVEGMGSILKEKDSSTCCICHYRLGLCLKCSYGHCQTTFHPTCARSAGLFMNIKTTGGRLQHKAYCDKHSAEQREKADCLLGVEELKHLKQVRVELEKVRLLCERIIKREKVKRELLICSHGIISLRRNCIVSSNRAYSSFAPGVSSESATTSIDNRSYSGAIQRSDDITVDSTISGKRKYHLPLDFDPRTDDSSTSQLSFKRKISDRTVFSGKRLPQRPASGSRNSTYGGEKRSKPQKDLDGLRKEKMMTYCQASLQNQRLPKGFIYVPCGSLKKDNLAAHDQRSCDLHESDGLT</sequence>
<feature type="compositionally biased region" description="Basic residues" evidence="5">
    <location>
        <begin position="664"/>
        <end position="676"/>
    </location>
</feature>
<protein>
    <submittedName>
        <fullName evidence="8">Uncharacterized protein</fullName>
    </submittedName>
</protein>
<dbReference type="InterPro" id="IPR019786">
    <property type="entry name" value="Zinc_finger_PHD-type_CS"/>
</dbReference>
<dbReference type="InterPro" id="IPR019787">
    <property type="entry name" value="Znf_PHD-finger"/>
</dbReference>
<dbReference type="InterPro" id="IPR001965">
    <property type="entry name" value="Znf_PHD"/>
</dbReference>
<accession>A0A835SAU4</accession>
<feature type="region of interest" description="Disordered" evidence="5">
    <location>
        <begin position="502"/>
        <end position="547"/>
    </location>
</feature>
<dbReference type="PROSITE" id="PS51805">
    <property type="entry name" value="EPHD"/>
    <property type="match status" value="2"/>
</dbReference>
<dbReference type="InterPro" id="IPR050701">
    <property type="entry name" value="Histone_Mod_Regulator"/>
</dbReference>
<keyword evidence="1" id="KW-0479">Metal-binding</keyword>
<dbReference type="CDD" id="cd15571">
    <property type="entry name" value="ePHD"/>
    <property type="match status" value="1"/>
</dbReference>
<dbReference type="InterPro" id="IPR034732">
    <property type="entry name" value="EPHD"/>
</dbReference>
<dbReference type="OrthoDB" id="20839at2759"/>
<keyword evidence="2 4" id="KW-0863">Zinc-finger</keyword>
<dbReference type="Proteomes" id="UP000639772">
    <property type="component" value="Chromosome 1"/>
</dbReference>
<feature type="region of interest" description="Disordered" evidence="5">
    <location>
        <begin position="1"/>
        <end position="34"/>
    </location>
</feature>
<dbReference type="Pfam" id="PF13832">
    <property type="entry name" value="zf-HC5HC2H_2"/>
    <property type="match status" value="2"/>
</dbReference>
<evidence type="ECO:0000259" key="6">
    <source>
        <dbReference type="PROSITE" id="PS50016"/>
    </source>
</evidence>
<dbReference type="PROSITE" id="PS01359">
    <property type="entry name" value="ZF_PHD_1"/>
    <property type="match status" value="2"/>
</dbReference>
<evidence type="ECO:0000256" key="1">
    <source>
        <dbReference type="ARBA" id="ARBA00022723"/>
    </source>
</evidence>
<dbReference type="PROSITE" id="PS50016">
    <property type="entry name" value="ZF_PHD_2"/>
    <property type="match status" value="2"/>
</dbReference>